<dbReference type="PROSITE" id="PS50097">
    <property type="entry name" value="BTB"/>
    <property type="match status" value="1"/>
</dbReference>
<feature type="region of interest" description="Disordered" evidence="2">
    <location>
        <begin position="56"/>
        <end position="86"/>
    </location>
</feature>
<evidence type="ECO:0000313" key="4">
    <source>
        <dbReference type="EMBL" id="KXZ45093.1"/>
    </source>
</evidence>
<keyword evidence="5" id="KW-1185">Reference proteome</keyword>
<dbReference type="InterPro" id="IPR000210">
    <property type="entry name" value="BTB/POZ_dom"/>
</dbReference>
<dbReference type="InterPro" id="IPR011705">
    <property type="entry name" value="BACK"/>
</dbReference>
<dbReference type="PANTHER" id="PTHR24410:SF23">
    <property type="entry name" value="BTB DOMAIN-CONTAINING PROTEIN-RELATED"/>
    <property type="match status" value="1"/>
</dbReference>
<dbReference type="PANTHER" id="PTHR24410">
    <property type="entry name" value="HL07962P-RELATED"/>
    <property type="match status" value="1"/>
</dbReference>
<dbReference type="OrthoDB" id="538345at2759"/>
<dbReference type="InterPro" id="IPR051481">
    <property type="entry name" value="BTB-POZ/Galectin-3-binding"/>
</dbReference>
<feature type="region of interest" description="Disordered" evidence="2">
    <location>
        <begin position="1"/>
        <end position="20"/>
    </location>
</feature>
<sequence length="432" mass="44765">MLTEQQTNFPGPSAASSVDDADLDPELDLQIPAHAAVLIATSEYFRRYLESWHPGGGAGGGRPRGGEAAGGDGGSAGSGGGAGGAAGRSRIMIEVEPGELQAAHLMLRYMYTGELPSEGSEPGQLITMVQLADRFSVNRFLARCNSALAEMPLQRLTLDHVIGIFHLPPFLWERPAGQQPGQQRPAGQGPQQQQQRPAGLQGPTAAAQAAHGSAVDPDDAAAAVAAAAAAGPSSSSGGAAAAAAGAPPLAVAVRRAQEKLAELFGDLEAAWADPGRRRDFLRLPLPAVQYLLSRDRTAVYSENTVLVALCDWLHHDGRLGPAAGEPAQRLGRSGEAEAAAAGGGGSDAYALGGQECGPLAPIQLQLGAATFSALGERLAVQRADVPGFVDDEVPYGVYDFFRLDSLHDAVQLEPYTCPHGQLHLSCRVSKCV</sequence>
<dbReference type="SUPFAM" id="SSF54695">
    <property type="entry name" value="POZ domain"/>
    <property type="match status" value="1"/>
</dbReference>
<feature type="domain" description="BTB" evidence="3">
    <location>
        <begin position="19"/>
        <end position="119"/>
    </location>
</feature>
<reference evidence="5" key="1">
    <citation type="journal article" date="2016" name="Nat. Commun.">
        <title>The Gonium pectorale genome demonstrates co-option of cell cycle regulation during the evolution of multicellularity.</title>
        <authorList>
            <person name="Hanschen E.R."/>
            <person name="Marriage T.N."/>
            <person name="Ferris P.J."/>
            <person name="Hamaji T."/>
            <person name="Toyoda A."/>
            <person name="Fujiyama A."/>
            <person name="Neme R."/>
            <person name="Noguchi H."/>
            <person name="Minakuchi Y."/>
            <person name="Suzuki M."/>
            <person name="Kawai-Toyooka H."/>
            <person name="Smith D.R."/>
            <person name="Sparks H."/>
            <person name="Anderson J."/>
            <person name="Bakaric R."/>
            <person name="Luria V."/>
            <person name="Karger A."/>
            <person name="Kirschner M.W."/>
            <person name="Durand P.M."/>
            <person name="Michod R.E."/>
            <person name="Nozaki H."/>
            <person name="Olson B.J."/>
        </authorList>
    </citation>
    <scope>NUCLEOTIDE SEQUENCE [LARGE SCALE GENOMIC DNA]</scope>
    <source>
        <strain evidence="5">NIES-2863</strain>
    </source>
</reference>
<feature type="compositionally biased region" description="Polar residues" evidence="2">
    <location>
        <begin position="1"/>
        <end position="10"/>
    </location>
</feature>
<dbReference type="Pfam" id="PF00651">
    <property type="entry name" value="BTB"/>
    <property type="match status" value="1"/>
</dbReference>
<dbReference type="Gene3D" id="3.30.710.10">
    <property type="entry name" value="Potassium Channel Kv1.1, Chain A"/>
    <property type="match status" value="1"/>
</dbReference>
<protein>
    <recommendedName>
        <fullName evidence="3">BTB domain-containing protein</fullName>
    </recommendedName>
</protein>
<feature type="compositionally biased region" description="Low complexity" evidence="2">
    <location>
        <begin position="174"/>
        <end position="203"/>
    </location>
</feature>
<evidence type="ECO:0000256" key="2">
    <source>
        <dbReference type="SAM" id="MobiDB-lite"/>
    </source>
</evidence>
<dbReference type="Pfam" id="PF07707">
    <property type="entry name" value="BACK"/>
    <property type="match status" value="1"/>
</dbReference>
<dbReference type="STRING" id="33097.A0A150G5P9"/>
<dbReference type="EMBL" id="LSYV01000059">
    <property type="protein sequence ID" value="KXZ45093.1"/>
    <property type="molecule type" value="Genomic_DNA"/>
</dbReference>
<gene>
    <name evidence="4" type="ORF">GPECTOR_58g542</name>
</gene>
<proteinExistence type="predicted"/>
<comment type="pathway">
    <text evidence="1">Protein modification; protein ubiquitination.</text>
</comment>
<comment type="caution">
    <text evidence="4">The sequence shown here is derived from an EMBL/GenBank/DDBJ whole genome shotgun (WGS) entry which is preliminary data.</text>
</comment>
<dbReference type="InterPro" id="IPR011333">
    <property type="entry name" value="SKP1/BTB/POZ_sf"/>
</dbReference>
<dbReference type="Proteomes" id="UP000075714">
    <property type="component" value="Unassembled WGS sequence"/>
</dbReference>
<organism evidence="4 5">
    <name type="scientific">Gonium pectorale</name>
    <name type="common">Green alga</name>
    <dbReference type="NCBI Taxonomy" id="33097"/>
    <lineage>
        <taxon>Eukaryota</taxon>
        <taxon>Viridiplantae</taxon>
        <taxon>Chlorophyta</taxon>
        <taxon>core chlorophytes</taxon>
        <taxon>Chlorophyceae</taxon>
        <taxon>CS clade</taxon>
        <taxon>Chlamydomonadales</taxon>
        <taxon>Volvocaceae</taxon>
        <taxon>Gonium</taxon>
    </lineage>
</organism>
<evidence type="ECO:0000259" key="3">
    <source>
        <dbReference type="PROSITE" id="PS50097"/>
    </source>
</evidence>
<feature type="region of interest" description="Disordered" evidence="2">
    <location>
        <begin position="173"/>
        <end position="214"/>
    </location>
</feature>
<accession>A0A150G5P9</accession>
<evidence type="ECO:0000256" key="1">
    <source>
        <dbReference type="ARBA" id="ARBA00004906"/>
    </source>
</evidence>
<dbReference type="CDD" id="cd18186">
    <property type="entry name" value="BTB_POZ_ZBTB_KLHL-like"/>
    <property type="match status" value="1"/>
</dbReference>
<dbReference type="AlphaFoldDB" id="A0A150G5P9"/>
<evidence type="ECO:0000313" key="5">
    <source>
        <dbReference type="Proteomes" id="UP000075714"/>
    </source>
</evidence>
<name>A0A150G5P9_GONPE</name>